<evidence type="ECO:0008006" key="2">
    <source>
        <dbReference type="Google" id="ProtNLM"/>
    </source>
</evidence>
<dbReference type="SUPFAM" id="SSF53335">
    <property type="entry name" value="S-adenosyl-L-methionine-dependent methyltransferases"/>
    <property type="match status" value="1"/>
</dbReference>
<dbReference type="Pfam" id="PF13489">
    <property type="entry name" value="Methyltransf_23"/>
    <property type="match status" value="1"/>
</dbReference>
<evidence type="ECO:0000313" key="1">
    <source>
        <dbReference type="EMBL" id="SVC93182.1"/>
    </source>
</evidence>
<dbReference type="InterPro" id="IPR029063">
    <property type="entry name" value="SAM-dependent_MTases_sf"/>
</dbReference>
<dbReference type="EMBL" id="UINC01119393">
    <property type="protein sequence ID" value="SVC93182.1"/>
    <property type="molecule type" value="Genomic_DNA"/>
</dbReference>
<feature type="non-terminal residue" evidence="1">
    <location>
        <position position="1"/>
    </location>
</feature>
<dbReference type="PANTHER" id="PTHR43861:SF6">
    <property type="entry name" value="METHYLTRANSFERASE TYPE 11"/>
    <property type="match status" value="1"/>
</dbReference>
<gene>
    <name evidence="1" type="ORF">METZ01_LOCUS346036</name>
</gene>
<accession>A0A382R7M9</accession>
<dbReference type="Gene3D" id="3.40.50.150">
    <property type="entry name" value="Vaccinia Virus protein VP39"/>
    <property type="match status" value="1"/>
</dbReference>
<protein>
    <recommendedName>
        <fullName evidence="2">Methyltransferase type 11 domain-containing protein</fullName>
    </recommendedName>
</protein>
<proteinExistence type="predicted"/>
<reference evidence="1" key="1">
    <citation type="submission" date="2018-05" db="EMBL/GenBank/DDBJ databases">
        <authorList>
            <person name="Lanie J.A."/>
            <person name="Ng W.-L."/>
            <person name="Kazmierczak K.M."/>
            <person name="Andrzejewski T.M."/>
            <person name="Davidsen T.M."/>
            <person name="Wayne K.J."/>
            <person name="Tettelin H."/>
            <person name="Glass J.I."/>
            <person name="Rusch D."/>
            <person name="Podicherti R."/>
            <person name="Tsui H.-C.T."/>
            <person name="Winkler M.E."/>
        </authorList>
    </citation>
    <scope>NUCLEOTIDE SEQUENCE</scope>
</reference>
<organism evidence="1">
    <name type="scientific">marine metagenome</name>
    <dbReference type="NCBI Taxonomy" id="408172"/>
    <lineage>
        <taxon>unclassified sequences</taxon>
        <taxon>metagenomes</taxon>
        <taxon>ecological metagenomes</taxon>
    </lineage>
</organism>
<dbReference type="CDD" id="cd02440">
    <property type="entry name" value="AdoMet_MTases"/>
    <property type="match status" value="1"/>
</dbReference>
<dbReference type="PANTHER" id="PTHR43861">
    <property type="entry name" value="TRANS-ACONITATE 2-METHYLTRANSFERASE-RELATED"/>
    <property type="match status" value="1"/>
</dbReference>
<dbReference type="AlphaFoldDB" id="A0A382R7M9"/>
<name>A0A382R7M9_9ZZZZ</name>
<sequence length="234" mass="26793">NLTFSHNLESVSSDDGMRFQREKFCPRIERAKKFLGETIAEARVLDIGIGYGSFLNILEQDYGIQNLCGMDPFPKSLEMSKKNTSADLRQGDIDDQEWPFSEPFDLITCFDVVEHLKIPSVFFTRSARYLKPGGLVLVTTPNKTLPYHMRKLPFIGKPDLNPTHINVRVPEYWRRLALGTGYVILDEWMGEHLTHIKFVPPLLSAALDKMGLDPRNIPGLNHFQQSFCLLLRKL</sequence>